<keyword evidence="3" id="KW-0677">Repeat</keyword>
<evidence type="ECO:0000259" key="4">
    <source>
        <dbReference type="SMART" id="SM00082"/>
    </source>
</evidence>
<dbReference type="InterPro" id="IPR000483">
    <property type="entry name" value="Cys-rich_flank_reg_C"/>
</dbReference>
<keyword evidence="6" id="KW-1185">Reference proteome</keyword>
<gene>
    <name evidence="5" type="ORF">AAG570_001920</name>
</gene>
<dbReference type="EMBL" id="JBFDAA010000011">
    <property type="protein sequence ID" value="KAL1124150.1"/>
    <property type="molecule type" value="Genomic_DNA"/>
</dbReference>
<dbReference type="InterPro" id="IPR050328">
    <property type="entry name" value="Dev_Immune_Receptor"/>
</dbReference>
<dbReference type="SMART" id="SM00082">
    <property type="entry name" value="LRRCT"/>
    <property type="match status" value="1"/>
</dbReference>
<accession>A0ABD0Y9X4</accession>
<reference evidence="5 6" key="1">
    <citation type="submission" date="2024-07" db="EMBL/GenBank/DDBJ databases">
        <title>Chromosome-level genome assembly of the water stick insect Ranatra chinensis (Heteroptera: Nepidae).</title>
        <authorList>
            <person name="Liu X."/>
        </authorList>
    </citation>
    <scope>NUCLEOTIDE SEQUENCE [LARGE SCALE GENOMIC DNA]</scope>
    <source>
        <strain evidence="5">Cailab_2021Rc</strain>
        <tissue evidence="5">Muscle</tissue>
    </source>
</reference>
<evidence type="ECO:0000256" key="2">
    <source>
        <dbReference type="ARBA" id="ARBA00022729"/>
    </source>
</evidence>
<dbReference type="SMART" id="SM00364">
    <property type="entry name" value="LRR_BAC"/>
    <property type="match status" value="10"/>
</dbReference>
<comment type="caution">
    <text evidence="5">The sequence shown here is derived from an EMBL/GenBank/DDBJ whole genome shotgun (WGS) entry which is preliminary data.</text>
</comment>
<evidence type="ECO:0000256" key="1">
    <source>
        <dbReference type="ARBA" id="ARBA00022614"/>
    </source>
</evidence>
<dbReference type="FunFam" id="3.80.10.10:FF:001164">
    <property type="entry name" value="GH01279p"/>
    <property type="match status" value="1"/>
</dbReference>
<evidence type="ECO:0000256" key="3">
    <source>
        <dbReference type="ARBA" id="ARBA00022737"/>
    </source>
</evidence>
<dbReference type="PROSITE" id="PS51450">
    <property type="entry name" value="LRR"/>
    <property type="match status" value="8"/>
</dbReference>
<dbReference type="SUPFAM" id="SSF52047">
    <property type="entry name" value="RNI-like"/>
    <property type="match status" value="2"/>
</dbReference>
<dbReference type="GO" id="GO:0071944">
    <property type="term" value="C:cell periphery"/>
    <property type="evidence" value="ECO:0007669"/>
    <property type="project" value="UniProtKB-ARBA"/>
</dbReference>
<dbReference type="Pfam" id="PF00560">
    <property type="entry name" value="LRR_1"/>
    <property type="match status" value="1"/>
</dbReference>
<dbReference type="Gene3D" id="3.80.10.10">
    <property type="entry name" value="Ribonuclease Inhibitor"/>
    <property type="match status" value="9"/>
</dbReference>
<organism evidence="5 6">
    <name type="scientific">Ranatra chinensis</name>
    <dbReference type="NCBI Taxonomy" id="642074"/>
    <lineage>
        <taxon>Eukaryota</taxon>
        <taxon>Metazoa</taxon>
        <taxon>Ecdysozoa</taxon>
        <taxon>Arthropoda</taxon>
        <taxon>Hexapoda</taxon>
        <taxon>Insecta</taxon>
        <taxon>Pterygota</taxon>
        <taxon>Neoptera</taxon>
        <taxon>Paraneoptera</taxon>
        <taxon>Hemiptera</taxon>
        <taxon>Heteroptera</taxon>
        <taxon>Panheteroptera</taxon>
        <taxon>Nepomorpha</taxon>
        <taxon>Nepidae</taxon>
        <taxon>Ranatrinae</taxon>
        <taxon>Ranatra</taxon>
    </lineage>
</organism>
<evidence type="ECO:0000313" key="5">
    <source>
        <dbReference type="EMBL" id="KAL1124150.1"/>
    </source>
</evidence>
<dbReference type="SMART" id="SM00365">
    <property type="entry name" value="LRR_SD22"/>
    <property type="match status" value="8"/>
</dbReference>
<evidence type="ECO:0000313" key="6">
    <source>
        <dbReference type="Proteomes" id="UP001558652"/>
    </source>
</evidence>
<protein>
    <recommendedName>
        <fullName evidence="4">LRRCT domain-containing protein</fullName>
    </recommendedName>
</protein>
<dbReference type="InterPro" id="IPR032675">
    <property type="entry name" value="LRR_dom_sf"/>
</dbReference>
<dbReference type="AlphaFoldDB" id="A0ABD0Y9X4"/>
<proteinExistence type="predicted"/>
<dbReference type="InterPro" id="IPR001611">
    <property type="entry name" value="Leu-rich_rpt"/>
</dbReference>
<sequence length="1152" mass="128976">MLFFILRPASKVLRSLDLSYNSLSGIPAQAIGQLKALEWLNLYSNFIPSIQVDWGGVRHSLTNLYLGENDVIDLSNDPDDDSLSNFQQLNWLSLDRNKISKLRSSYFPPSLQTLSITNNYISTFPTELIEKSKSLNTLYLRDNFITTIPMYNFKHRKKLEKLDIGENILSSFTPNSFNGTLQVRDMNLDFNDIRVLKDRSFQGLGVGRVYLSRTNLESVSDRAFEGVEDTLEYLDLGGNRLDGVPKGLASLRKLKYLYLPSNNISHLPNDTIQQFAATLSALSLSSNKLDRIPTEALRKCKRLSHLNIGYNHITEILEEDFEGWGQYLDTLLLMNNRIVQIHANTFRHTPRLRELSLSFNKISSIDSEAFVHVSHSLESLEISFGFYQDDFPEEFLKPLHSLLWLALDNNNFRAINHSALYTFKNLQYLNLDGNYLGSIPVGLFNPNIHKYLRDIRLSYNLILSVDPHTFTNMDALQSVVLNGNQIRTIKTNAFRSLSNKVTIILSENKINTISPRAFNDITSLVKLDLQCNELQLFSLSAFQNVSNPVLPMHLNLSRNSISALLVADTMRPVSLHTIDLSHNQINSVPKEFFEAVSQSIKRIYLGYNHINKLDESAFGVLESLQVLTLQHNSVVSLRKRAFVGLKTLQILDMSHNHIEQLHMEQFKCLSHLRVIDLSFNHIRSIPRDAFQNTKLERLDLSHNELVVMPSGSLGEVGFTLRVLDVSHNQIEQLDSSTFEETPLLTGLNLCHNKLTLVPDNVFTSVGGLLRLELCGNRLRANFKELFHYLQSLRELNLAETAMRSPPVLPLPNLVVLNLTGNYMTQLPDPVVETLPNLRSLYIGHCRFQALPSNAWHHLPLLKYLEATRNPIKVVTKDSFLGLERLEMLDISELGRLERLELDSLSGLKLLSSLRVDAWPGLGTIVGGLGGLRRLSVVARAARLGAAAPIPVSPKLRQLEVTGKALKTLEADAIGPLESSSSQLSLQIRDTGLEELPLGLLSGLAKVAHLSLDLRNNRLSSLSPDILYYNLTSWEDVGTKLVSGGLMLEGNPWICDCSLVWVGHWLRRWLRESLELQTAGPEAAQGLMAAVRRGAACTHPSSGATGPLVLLHPQALSCHASPLSGAAARTPPTNRPPLVVWTLLLVILLVGGS</sequence>
<dbReference type="PRINTS" id="PR00019">
    <property type="entry name" value="LEURICHRPT"/>
</dbReference>
<keyword evidence="2" id="KW-0732">Signal</keyword>
<feature type="domain" description="LRRCT" evidence="4">
    <location>
        <begin position="1050"/>
        <end position="1097"/>
    </location>
</feature>
<dbReference type="SUPFAM" id="SSF52058">
    <property type="entry name" value="L domain-like"/>
    <property type="match status" value="2"/>
</dbReference>
<name>A0ABD0Y9X4_9HEMI</name>
<dbReference type="Pfam" id="PF13516">
    <property type="entry name" value="LRR_6"/>
    <property type="match status" value="1"/>
</dbReference>
<dbReference type="PANTHER" id="PTHR24373:SF375">
    <property type="entry name" value="TRANSMEMBRANE PROTEIN, PUTATIVE-RELATED"/>
    <property type="match status" value="1"/>
</dbReference>
<keyword evidence="1" id="KW-0433">Leucine-rich repeat</keyword>
<dbReference type="Proteomes" id="UP001558652">
    <property type="component" value="Unassembled WGS sequence"/>
</dbReference>
<dbReference type="PANTHER" id="PTHR24373">
    <property type="entry name" value="SLIT RELATED LEUCINE-RICH REPEAT NEURONAL PROTEIN"/>
    <property type="match status" value="1"/>
</dbReference>
<dbReference type="InterPro" id="IPR003591">
    <property type="entry name" value="Leu-rich_rpt_typical-subtyp"/>
</dbReference>
<dbReference type="SMART" id="SM00369">
    <property type="entry name" value="LRR_TYP"/>
    <property type="match status" value="28"/>
</dbReference>
<dbReference type="Pfam" id="PF13855">
    <property type="entry name" value="LRR_8"/>
    <property type="match status" value="9"/>
</dbReference>